<dbReference type="RefSeq" id="WP_166949504.1">
    <property type="nucleotide sequence ID" value="NZ_JAASQI010000002.1"/>
</dbReference>
<protein>
    <submittedName>
        <fullName evidence="1">Uncharacterized protein</fullName>
    </submittedName>
</protein>
<dbReference type="EMBL" id="JAASQI010000002">
    <property type="protein sequence ID" value="NIJ57207.1"/>
    <property type="molecule type" value="Genomic_DNA"/>
</dbReference>
<proteinExistence type="predicted"/>
<reference evidence="1 2" key="1">
    <citation type="submission" date="2020-03" db="EMBL/GenBank/DDBJ databases">
        <title>Genomic Encyclopedia of Type Strains, Phase IV (KMG-IV): sequencing the most valuable type-strain genomes for metagenomic binning, comparative biology and taxonomic classification.</title>
        <authorList>
            <person name="Goeker M."/>
        </authorList>
    </citation>
    <scope>NUCLEOTIDE SEQUENCE [LARGE SCALE GENOMIC DNA]</scope>
    <source>
        <strain evidence="1 2">DSM 103870</strain>
    </source>
</reference>
<comment type="caution">
    <text evidence="1">The sequence shown here is derived from an EMBL/GenBank/DDBJ whole genome shotgun (WGS) entry which is preliminary data.</text>
</comment>
<evidence type="ECO:0000313" key="2">
    <source>
        <dbReference type="Proteomes" id="UP001429580"/>
    </source>
</evidence>
<gene>
    <name evidence="1" type="ORF">FHS82_001033</name>
</gene>
<name>A0ABX0UWR8_9HYPH</name>
<organism evidence="1 2">
    <name type="scientific">Pseudochelatococcus lubricantis</name>
    <dbReference type="NCBI Taxonomy" id="1538102"/>
    <lineage>
        <taxon>Bacteria</taxon>
        <taxon>Pseudomonadati</taxon>
        <taxon>Pseudomonadota</taxon>
        <taxon>Alphaproteobacteria</taxon>
        <taxon>Hyphomicrobiales</taxon>
        <taxon>Chelatococcaceae</taxon>
        <taxon>Pseudochelatococcus</taxon>
    </lineage>
</organism>
<accession>A0ABX0UWR8</accession>
<keyword evidence="2" id="KW-1185">Reference proteome</keyword>
<evidence type="ECO:0000313" key="1">
    <source>
        <dbReference type="EMBL" id="NIJ57207.1"/>
    </source>
</evidence>
<sequence>MSMLTSLRPSSLSSTSVALNEAGWLSVNATRRLPSSSVVNVMLPANAPSDIIDSVFQREGNSQHQNSAGQNATCAAMAYGAASSIRMFRDMAASRVGP</sequence>
<dbReference type="Proteomes" id="UP001429580">
    <property type="component" value="Unassembled WGS sequence"/>
</dbReference>